<keyword evidence="1 2" id="KW-0808">Transferase</keyword>
<dbReference type="GO" id="GO:0008815">
    <property type="term" value="F:citrate (pro-3S)-lyase activity"/>
    <property type="evidence" value="ECO:0007669"/>
    <property type="project" value="UniProtKB-UniRule"/>
</dbReference>
<dbReference type="PANTHER" id="PTHR40596:SF1">
    <property type="entry name" value="CITRATE LYASE ALPHA CHAIN"/>
    <property type="match status" value="1"/>
</dbReference>
<accession>A0A8S0X5V0</accession>
<dbReference type="Proteomes" id="UP001071230">
    <property type="component" value="Unassembled WGS sequence"/>
</dbReference>
<sequence>MKNAAGVELPEFIKGYGEVKPFAGAFAGYGQVRKVAVRLDSVQPGKTKLLESIDEAIEKVNLRDGMTISFPSHLRNGDYVINQVMEVIAAKGIRDLHLAATHIFPIHEPLVDYIKRGVVTGLSASYISPGAVAKAIMKGYLKNPAVLRSHGGRPRAIEGGELHIDVAFIGAPTADAYGNINGVQGKAACGTLSYGIADAEYADKVVVITDNLVPYPACPIEISQDYVDYVVTVDSIGDPSGIVSGTLSVTKDPVGLRIASLAAQFIDEAGYIKDGMSFQSGAGGTSLAVTAEVRKRMKEKKVVGSFAAGGVTGYIVDMMNEGLFRSVFDVQCFDLKAIASYRDNPKHQGMSGSLYGNPNTKGALVNNLDIMILGATEIDTDFNVNVITGSDGIIMGGSGGHNDTAAGSKLAIIVTNLIKGRLPVVKSKVTTVATPGETVDVLVTERGIAINPRRSDLIEKLKDSALPLVPIETLREMAERLTGVPKPIPFSDEIVAVVEYRDGSVIDVVKKPLD</sequence>
<proteinExistence type="predicted"/>
<dbReference type="InterPro" id="IPR037171">
    <property type="entry name" value="NagB/RpiA_transferase-like"/>
</dbReference>
<dbReference type="InterPro" id="IPR006472">
    <property type="entry name" value="Citrate_lyase_asu"/>
</dbReference>
<dbReference type="GO" id="GO:0005737">
    <property type="term" value="C:cytoplasm"/>
    <property type="evidence" value="ECO:0007669"/>
    <property type="project" value="UniProtKB-SubCell"/>
</dbReference>
<dbReference type="Proteomes" id="UP000836597">
    <property type="component" value="Chromosome"/>
</dbReference>
<name>A0A8S0X5V0_9FIRM</name>
<comment type="catalytic activity">
    <reaction evidence="1">
        <text>citrate = oxaloacetate + acetate</text>
        <dbReference type="Rhea" id="RHEA:10760"/>
        <dbReference type="ChEBI" id="CHEBI:16452"/>
        <dbReference type="ChEBI" id="CHEBI:16947"/>
        <dbReference type="ChEBI" id="CHEBI:30089"/>
        <dbReference type="EC" id="4.1.3.6"/>
    </reaction>
</comment>
<keyword evidence="1" id="KW-0963">Cytoplasm</keyword>
<dbReference type="RefSeq" id="WP_240985405.1">
    <property type="nucleotide sequence ID" value="NZ_CDGJ01000078.1"/>
</dbReference>
<dbReference type="Pfam" id="PF04223">
    <property type="entry name" value="CitF"/>
    <property type="match status" value="1"/>
</dbReference>
<dbReference type="EMBL" id="CDGJ01000078">
    <property type="protein sequence ID" value="CEJ08206.1"/>
    <property type="molecule type" value="Genomic_DNA"/>
</dbReference>
<dbReference type="KEGG" id="aacx:DEACI_2621"/>
<reference evidence="3" key="1">
    <citation type="submission" date="2014-11" db="EMBL/GenBank/DDBJ databases">
        <authorList>
            <person name="Hornung B.V."/>
        </authorList>
    </citation>
    <scope>NUCLEOTIDE SEQUENCE</scope>
    <source>
        <strain evidence="3">INE</strain>
    </source>
</reference>
<evidence type="ECO:0000313" key="3">
    <source>
        <dbReference type="EMBL" id="CEJ08206.1"/>
    </source>
</evidence>
<gene>
    <name evidence="2" type="ORF">DEACI_2621</name>
    <name evidence="3" type="ORF">DEACI_2681</name>
</gene>
<keyword evidence="4" id="KW-1185">Reference proteome</keyword>
<dbReference type="GO" id="GO:0006084">
    <property type="term" value="P:acetyl-CoA metabolic process"/>
    <property type="evidence" value="ECO:0007669"/>
    <property type="project" value="UniProtKB-UniRule"/>
</dbReference>
<evidence type="ECO:0000313" key="4">
    <source>
        <dbReference type="Proteomes" id="UP001071230"/>
    </source>
</evidence>
<dbReference type="NCBIfam" id="TIGR01584">
    <property type="entry name" value="citF"/>
    <property type="match status" value="1"/>
</dbReference>
<comment type="catalytic activity">
    <reaction evidence="1">
        <text>citrate + acetyl-CoA = (3S)-citryl-CoA + acetate</text>
        <dbReference type="Rhea" id="RHEA:19405"/>
        <dbReference type="ChEBI" id="CHEBI:16947"/>
        <dbReference type="ChEBI" id="CHEBI:30089"/>
        <dbReference type="ChEBI" id="CHEBI:57288"/>
        <dbReference type="ChEBI" id="CHEBI:57321"/>
        <dbReference type="EC" id="2.8.3.10"/>
    </reaction>
</comment>
<dbReference type="EMBL" id="LR746496">
    <property type="protein sequence ID" value="CAA7601950.1"/>
    <property type="molecule type" value="Genomic_DNA"/>
</dbReference>
<dbReference type="EC" id="2.8.3.10" evidence="1"/>
<keyword evidence="1 3" id="KW-0456">Lyase</keyword>
<evidence type="ECO:0000256" key="1">
    <source>
        <dbReference type="PIRNR" id="PIRNR009451"/>
    </source>
</evidence>
<dbReference type="GO" id="GO:0009346">
    <property type="term" value="C:ATP-independent citrate lyase complex"/>
    <property type="evidence" value="ECO:0007669"/>
    <property type="project" value="UniProtKB-UniRule"/>
</dbReference>
<reference evidence="2" key="2">
    <citation type="submission" date="2020-01" db="EMBL/GenBank/DDBJ databases">
        <authorList>
            <person name="Hornung B."/>
        </authorList>
    </citation>
    <scope>NUCLEOTIDE SEQUENCE</scope>
    <source>
        <strain evidence="2">PacBioINE</strain>
    </source>
</reference>
<dbReference type="SUPFAM" id="SSF100950">
    <property type="entry name" value="NagB/RpiA/CoA transferase-like"/>
    <property type="match status" value="2"/>
</dbReference>
<dbReference type="EC" id="4.1.3.6" evidence="1"/>
<comment type="subcellular location">
    <subcellularLocation>
        <location evidence="1">Cytoplasm</location>
    </subcellularLocation>
</comment>
<dbReference type="AlphaFoldDB" id="A0A8S0X5V0"/>
<dbReference type="GO" id="GO:0008814">
    <property type="term" value="F:citrate CoA-transferase activity"/>
    <property type="evidence" value="ECO:0007669"/>
    <property type="project" value="UniProtKB-UniRule"/>
</dbReference>
<dbReference type="Gene3D" id="3.40.1080.10">
    <property type="entry name" value="Glutaconate Coenzyme A-transferase"/>
    <property type="match status" value="2"/>
</dbReference>
<dbReference type="PANTHER" id="PTHR40596">
    <property type="entry name" value="CITRATE LYASE ALPHA CHAIN"/>
    <property type="match status" value="1"/>
</dbReference>
<organism evidence="2">
    <name type="scientific">Acididesulfobacillus acetoxydans</name>
    <dbReference type="NCBI Taxonomy" id="1561005"/>
    <lineage>
        <taxon>Bacteria</taxon>
        <taxon>Bacillati</taxon>
        <taxon>Bacillota</taxon>
        <taxon>Clostridia</taxon>
        <taxon>Eubacteriales</taxon>
        <taxon>Peptococcaceae</taxon>
        <taxon>Acididesulfobacillus</taxon>
    </lineage>
</organism>
<evidence type="ECO:0000313" key="2">
    <source>
        <dbReference type="EMBL" id="CAA7601950.1"/>
    </source>
</evidence>
<protein>
    <recommendedName>
        <fullName evidence="1">Citrate lyase alpha chain</fullName>
        <shortName evidence="1">Citrase alpha chain</shortName>
        <ecNumber evidence="1">2.8.3.10</ecNumber>
        <ecNumber evidence="1">4.1.3.6</ecNumber>
    </recommendedName>
    <alternativeName>
        <fullName evidence="1">Citrate (pro-3S)-lyase alpha chain</fullName>
    </alternativeName>
    <alternativeName>
        <fullName evidence="1">Citrate CoA-transferase subunit</fullName>
    </alternativeName>
</protein>
<dbReference type="PIRSF" id="PIRSF009451">
    <property type="entry name" value="Citrt_lyas_alpha"/>
    <property type="match status" value="1"/>
</dbReference>